<evidence type="ECO:0000256" key="2">
    <source>
        <dbReference type="ARBA" id="ARBA00022692"/>
    </source>
</evidence>
<evidence type="ECO:0000256" key="5">
    <source>
        <dbReference type="SAM" id="Phobius"/>
    </source>
</evidence>
<feature type="domain" description="Major facilitator superfamily (MFS) profile" evidence="6">
    <location>
        <begin position="1"/>
        <end position="435"/>
    </location>
</feature>
<dbReference type="Gene3D" id="1.20.1250.20">
    <property type="entry name" value="MFS general substrate transporter like domains"/>
    <property type="match status" value="1"/>
</dbReference>
<evidence type="ECO:0000256" key="1">
    <source>
        <dbReference type="ARBA" id="ARBA00004651"/>
    </source>
</evidence>
<dbReference type="GO" id="GO:0005886">
    <property type="term" value="C:plasma membrane"/>
    <property type="evidence" value="ECO:0007669"/>
    <property type="project" value="UniProtKB-SubCell"/>
</dbReference>
<dbReference type="Proteomes" id="UP000186040">
    <property type="component" value="Unassembled WGS sequence"/>
</dbReference>
<accession>A0A1Q9LM30</accession>
<feature type="transmembrane region" description="Helical" evidence="5">
    <location>
        <begin position="187"/>
        <end position="207"/>
    </location>
</feature>
<dbReference type="AlphaFoldDB" id="A0A1Q9LM30"/>
<feature type="transmembrane region" description="Helical" evidence="5">
    <location>
        <begin position="65"/>
        <end position="90"/>
    </location>
</feature>
<dbReference type="InterPro" id="IPR011701">
    <property type="entry name" value="MFS"/>
</dbReference>
<comment type="caution">
    <text evidence="7">The sequence shown here is derived from an EMBL/GenBank/DDBJ whole genome shotgun (WGS) entry which is preliminary data.</text>
</comment>
<feature type="transmembrane region" description="Helical" evidence="5">
    <location>
        <begin position="126"/>
        <end position="147"/>
    </location>
</feature>
<dbReference type="PANTHER" id="PTHR42718">
    <property type="entry name" value="MAJOR FACILITATOR SUPERFAMILY MULTIDRUG TRANSPORTER MFSC"/>
    <property type="match status" value="1"/>
</dbReference>
<evidence type="ECO:0000256" key="4">
    <source>
        <dbReference type="ARBA" id="ARBA00023136"/>
    </source>
</evidence>
<sequence length="436" mass="43934">MLLSGTFVQLTSVTVLQVAIPDVQRDLHAGPAAAQLVLAGYTLTYACTLITSARVGDRWGPRRTFAAGMAVFTLATVVAGAAPGVGVLVAGRLAQGLGSGLMAPQVLTLIQRVVPAERRPRALGAYGATMALASIAGPLLAGALLQLDPFGLGWRAAVLVTVPVGLVLLLVPALPPDEPGRDARVDPAGAVLSLAGVALLVLPLTVGREAGRPAWSVASLVAAVMLLGAFAAVQRRVAHPLVPPQVLADAGTRWGIGLVFLFNTGVPSFTLLLSLHSQQAQGVGPLATAFTVAPYAIGALVGSSVSEHLGRSVLTGSASALVGASLLVAVTIGMPEPRWALWLVLAGGGFGFGAFTAAVFTRVLARAEPSAASALSGLLPTAQQLGGTFSVALAGSVYYGATGGPGTALWHAMVYEAVVFALAAGAASVLARRRPG</sequence>
<reference evidence="7 8" key="1">
    <citation type="submission" date="2016-10" db="EMBL/GenBank/DDBJ databases">
        <title>The Draft Genome Sequence of Actinokineospora bangkokensis 44EHWT reveals the biosynthetic pathway of antifungal compounds Thailandins with unusual extender unit butylmalonyl-CoA.</title>
        <authorList>
            <person name="Greule A."/>
            <person name="Intra B."/>
            <person name="Flemming S."/>
            <person name="Rommel M.G."/>
            <person name="Panbangred W."/>
            <person name="Bechthold A."/>
        </authorList>
    </citation>
    <scope>NUCLEOTIDE SEQUENCE [LARGE SCALE GENOMIC DNA]</scope>
    <source>
        <strain evidence="7 8">44EHW</strain>
    </source>
</reference>
<evidence type="ECO:0000313" key="7">
    <source>
        <dbReference type="EMBL" id="OLR93097.1"/>
    </source>
</evidence>
<dbReference type="PROSITE" id="PS50850">
    <property type="entry name" value="MFS"/>
    <property type="match status" value="1"/>
</dbReference>
<protein>
    <submittedName>
        <fullName evidence="7">MFS transporter</fullName>
    </submittedName>
</protein>
<keyword evidence="8" id="KW-1185">Reference proteome</keyword>
<dbReference type="Pfam" id="PF07690">
    <property type="entry name" value="MFS_1"/>
    <property type="match status" value="1"/>
</dbReference>
<dbReference type="OrthoDB" id="4532109at2"/>
<feature type="transmembrane region" description="Helical" evidence="5">
    <location>
        <begin position="153"/>
        <end position="175"/>
    </location>
</feature>
<feature type="transmembrane region" description="Helical" evidence="5">
    <location>
        <begin position="33"/>
        <end position="53"/>
    </location>
</feature>
<feature type="transmembrane region" description="Helical" evidence="5">
    <location>
        <begin position="282"/>
        <end position="301"/>
    </location>
</feature>
<evidence type="ECO:0000313" key="8">
    <source>
        <dbReference type="Proteomes" id="UP000186040"/>
    </source>
</evidence>
<keyword evidence="3 5" id="KW-1133">Transmembrane helix</keyword>
<dbReference type="EMBL" id="MKQR01000013">
    <property type="protein sequence ID" value="OLR93097.1"/>
    <property type="molecule type" value="Genomic_DNA"/>
</dbReference>
<dbReference type="GO" id="GO:0022857">
    <property type="term" value="F:transmembrane transporter activity"/>
    <property type="evidence" value="ECO:0007669"/>
    <property type="project" value="InterPro"/>
</dbReference>
<name>A0A1Q9LM30_9PSEU</name>
<dbReference type="STRING" id="1193682.BJP25_18605"/>
<dbReference type="CDD" id="cd17321">
    <property type="entry name" value="MFS_MMR_MDR_like"/>
    <property type="match status" value="1"/>
</dbReference>
<keyword evidence="4 5" id="KW-0472">Membrane</keyword>
<feature type="transmembrane region" description="Helical" evidence="5">
    <location>
        <begin position="412"/>
        <end position="431"/>
    </location>
</feature>
<evidence type="ECO:0000259" key="6">
    <source>
        <dbReference type="PROSITE" id="PS50850"/>
    </source>
</evidence>
<dbReference type="PRINTS" id="PR01036">
    <property type="entry name" value="TCRTETB"/>
</dbReference>
<feature type="transmembrane region" description="Helical" evidence="5">
    <location>
        <begin position="313"/>
        <end position="333"/>
    </location>
</feature>
<keyword evidence="2 5" id="KW-0812">Transmembrane</keyword>
<proteinExistence type="predicted"/>
<organism evidence="7 8">
    <name type="scientific">Actinokineospora bangkokensis</name>
    <dbReference type="NCBI Taxonomy" id="1193682"/>
    <lineage>
        <taxon>Bacteria</taxon>
        <taxon>Bacillati</taxon>
        <taxon>Actinomycetota</taxon>
        <taxon>Actinomycetes</taxon>
        <taxon>Pseudonocardiales</taxon>
        <taxon>Pseudonocardiaceae</taxon>
        <taxon>Actinokineospora</taxon>
    </lineage>
</organism>
<dbReference type="InterPro" id="IPR020846">
    <property type="entry name" value="MFS_dom"/>
</dbReference>
<feature type="transmembrane region" description="Helical" evidence="5">
    <location>
        <begin position="254"/>
        <end position="276"/>
    </location>
</feature>
<feature type="transmembrane region" description="Helical" evidence="5">
    <location>
        <begin position="213"/>
        <end position="233"/>
    </location>
</feature>
<dbReference type="InterPro" id="IPR036259">
    <property type="entry name" value="MFS_trans_sf"/>
</dbReference>
<gene>
    <name evidence="7" type="ORF">BJP25_18605</name>
</gene>
<dbReference type="SUPFAM" id="SSF103473">
    <property type="entry name" value="MFS general substrate transporter"/>
    <property type="match status" value="1"/>
</dbReference>
<feature type="transmembrane region" description="Helical" evidence="5">
    <location>
        <begin position="339"/>
        <end position="365"/>
    </location>
</feature>
<evidence type="ECO:0000256" key="3">
    <source>
        <dbReference type="ARBA" id="ARBA00022989"/>
    </source>
</evidence>
<dbReference type="PANTHER" id="PTHR42718:SF39">
    <property type="entry name" value="ACTINORHODIN TRANSPORTER-RELATED"/>
    <property type="match status" value="1"/>
</dbReference>
<comment type="subcellular location">
    <subcellularLocation>
        <location evidence="1">Cell membrane</location>
        <topology evidence="1">Multi-pass membrane protein</topology>
    </subcellularLocation>
</comment>